<dbReference type="PANTHER" id="PTHR30296">
    <property type="entry name" value="UNCHARACTERIZED PROTEIN YKGE"/>
    <property type="match status" value="1"/>
</dbReference>
<evidence type="ECO:0000259" key="1">
    <source>
        <dbReference type="Pfam" id="PF02754"/>
    </source>
</evidence>
<dbReference type="InterPro" id="IPR004017">
    <property type="entry name" value="Cys_rich_dom"/>
</dbReference>
<feature type="domain" description="Cysteine-rich" evidence="1">
    <location>
        <begin position="3"/>
        <end position="84"/>
    </location>
</feature>
<dbReference type="GO" id="GO:0005829">
    <property type="term" value="C:cytosol"/>
    <property type="evidence" value="ECO:0007669"/>
    <property type="project" value="TreeGrafter"/>
</dbReference>
<dbReference type="Proteomes" id="UP000243688">
    <property type="component" value="Unassembled WGS sequence"/>
</dbReference>
<reference evidence="2 3" key="1">
    <citation type="submission" date="2016-12" db="EMBL/GenBank/DDBJ databases">
        <title>Candidatus Reconcilibacillus cellulovorans genome.</title>
        <authorList>
            <person name="Kolinko S."/>
            <person name="Wu Y.-W."/>
            <person name="Tachea F."/>
            <person name="Denzel E."/>
            <person name="Hiras J."/>
            <person name="Baecker N."/>
            <person name="Chan L.J."/>
            <person name="Eichorst S.A."/>
            <person name="Frey D."/>
            <person name="Adams P.D."/>
            <person name="Pray T."/>
            <person name="Tanjore D."/>
            <person name="Petzold C.J."/>
            <person name="Gladden J.M."/>
            <person name="Simmons B.A."/>
            <person name="Singer S.W."/>
        </authorList>
    </citation>
    <scope>NUCLEOTIDE SEQUENCE [LARGE SCALE GENOMIC DNA]</scope>
    <source>
        <strain evidence="2">JTherm</strain>
    </source>
</reference>
<dbReference type="EMBL" id="MOXJ01000045">
    <property type="protein sequence ID" value="PDO09341.1"/>
    <property type="molecule type" value="Genomic_DNA"/>
</dbReference>
<proteinExistence type="predicted"/>
<sequence>MNVSLFVTCMVDMMTPEVGVSVVRLLRRLGCRVDFPQAQVCCGQAAFNSGYEDDAREVARALIRAFEPSDWVVSPSGSCVGMIKHHYPYLFRDEPIWKEKAEHLAAKTYEFSQFLVHVLGVTDLGAVFPARATYHPSCHAMRLLGVRDEPLELLRRVRGLEYVELPRKEDCCGFGGTFAVKMADMSEAMVCEKARCVRETKADVLVGTDMGCLLNIAGRLDREGSGVRVLHLAQLLEEGVNRRERENGPGRV</sequence>
<comment type="caution">
    <text evidence="2">The sequence shown here is derived from an EMBL/GenBank/DDBJ whole genome shotgun (WGS) entry which is preliminary data.</text>
</comment>
<gene>
    <name evidence="2" type="ORF">BLM47_13075</name>
</gene>
<dbReference type="GO" id="GO:0016491">
    <property type="term" value="F:oxidoreductase activity"/>
    <property type="evidence" value="ECO:0007669"/>
    <property type="project" value="UniProtKB-ARBA"/>
</dbReference>
<dbReference type="PANTHER" id="PTHR30296:SF0">
    <property type="entry name" value="LACTATE UTILIZATION PROTEIN A"/>
    <property type="match status" value="1"/>
</dbReference>
<evidence type="ECO:0000313" key="2">
    <source>
        <dbReference type="EMBL" id="PDO09341.1"/>
    </source>
</evidence>
<evidence type="ECO:0000313" key="3">
    <source>
        <dbReference type="Proteomes" id="UP000243688"/>
    </source>
</evidence>
<accession>A0A2A6DX25</accession>
<feature type="domain" description="Cysteine-rich" evidence="1">
    <location>
        <begin position="133"/>
        <end position="216"/>
    </location>
</feature>
<dbReference type="AlphaFoldDB" id="A0A2A6DX25"/>
<name>A0A2A6DX25_9BACL</name>
<dbReference type="Pfam" id="PF02754">
    <property type="entry name" value="CCG"/>
    <property type="match status" value="2"/>
</dbReference>
<organism evidence="2 3">
    <name type="scientific">Candidatus Reconcilbacillus cellulovorans</name>
    <dbReference type="NCBI Taxonomy" id="1906605"/>
    <lineage>
        <taxon>Bacteria</taxon>
        <taxon>Bacillati</taxon>
        <taxon>Bacillota</taxon>
        <taxon>Bacilli</taxon>
        <taxon>Bacillales</taxon>
        <taxon>Paenibacillaceae</taxon>
        <taxon>Candidatus Reconcilbacillus</taxon>
    </lineage>
</organism>
<protein>
    <submittedName>
        <fullName evidence="2">Fe-S oxidoreductase</fullName>
    </submittedName>
</protein>